<keyword evidence="1" id="KW-0812">Transmembrane</keyword>
<protein>
    <submittedName>
        <fullName evidence="2">PilN domain-containing protein</fullName>
    </submittedName>
</protein>
<sequence length="184" mass="20760">MKDFNFFAPYQGKQKQAKDKKIYIYTLGLVLIVVIFGTLIWNSVSIFLLNKDIKKYNSSINAADVQQKYKEAEDINNKSSVLNKYNASIDIINATISKKDRISSETIHNINSTLPKEVSFASITIDENAIDLQGSAKNRQAIGEFQHNMKALDIVSDAQIINISDVDNGNYKFELKCTLKDVDK</sequence>
<dbReference type="RefSeq" id="WP_202768800.1">
    <property type="nucleotide sequence ID" value="NZ_JAESWA010000024.1"/>
</dbReference>
<evidence type="ECO:0000313" key="3">
    <source>
        <dbReference type="Proteomes" id="UP000623681"/>
    </source>
</evidence>
<gene>
    <name evidence="2" type="ORF">JK634_16315</name>
</gene>
<reference evidence="2" key="1">
    <citation type="submission" date="2021-01" db="EMBL/GenBank/DDBJ databases">
        <title>Genome public.</title>
        <authorList>
            <person name="Liu C."/>
            <person name="Sun Q."/>
        </authorList>
    </citation>
    <scope>NUCLEOTIDE SEQUENCE</scope>
    <source>
        <strain evidence="2">YIM B02565</strain>
    </source>
</reference>
<evidence type="ECO:0000256" key="1">
    <source>
        <dbReference type="SAM" id="Phobius"/>
    </source>
</evidence>
<dbReference type="EMBL" id="JAESWA010000024">
    <property type="protein sequence ID" value="MBL4933360.1"/>
    <property type="molecule type" value="Genomic_DNA"/>
</dbReference>
<keyword evidence="3" id="KW-1185">Reference proteome</keyword>
<name>A0A937K690_9CLOT</name>
<dbReference type="AlphaFoldDB" id="A0A937K690"/>
<accession>A0A937K690</accession>
<proteinExistence type="predicted"/>
<dbReference type="Pfam" id="PF05137">
    <property type="entry name" value="PilN"/>
    <property type="match status" value="1"/>
</dbReference>
<dbReference type="InterPro" id="IPR007813">
    <property type="entry name" value="PilN"/>
</dbReference>
<dbReference type="Proteomes" id="UP000623681">
    <property type="component" value="Unassembled WGS sequence"/>
</dbReference>
<feature type="transmembrane region" description="Helical" evidence="1">
    <location>
        <begin position="22"/>
        <end position="49"/>
    </location>
</feature>
<evidence type="ECO:0000313" key="2">
    <source>
        <dbReference type="EMBL" id="MBL4933360.1"/>
    </source>
</evidence>
<comment type="caution">
    <text evidence="2">The sequence shown here is derived from an EMBL/GenBank/DDBJ whole genome shotgun (WGS) entry which is preliminary data.</text>
</comment>
<organism evidence="2 3">
    <name type="scientific">Clostridium paridis</name>
    <dbReference type="NCBI Taxonomy" id="2803863"/>
    <lineage>
        <taxon>Bacteria</taxon>
        <taxon>Bacillati</taxon>
        <taxon>Bacillota</taxon>
        <taxon>Clostridia</taxon>
        <taxon>Eubacteriales</taxon>
        <taxon>Clostridiaceae</taxon>
        <taxon>Clostridium</taxon>
    </lineage>
</organism>
<keyword evidence="1" id="KW-0472">Membrane</keyword>
<keyword evidence="1" id="KW-1133">Transmembrane helix</keyword>